<sequence>MLEATIFEKRCCKGDLCLLKVKELRLLQSGTSGFESGDHSLKDKQRSGQPLKLNSGADVEELSST</sequence>
<dbReference type="AlphaFoldDB" id="A0AAD5WFG9"/>
<comment type="caution">
    <text evidence="2">The sequence shown here is derived from an EMBL/GenBank/DDBJ whole genome shotgun (WGS) entry which is preliminary data.</text>
</comment>
<name>A0AAD5WFG9_PARTN</name>
<feature type="compositionally biased region" description="Basic and acidic residues" evidence="1">
    <location>
        <begin position="36"/>
        <end position="46"/>
    </location>
</feature>
<dbReference type="Proteomes" id="UP001196413">
    <property type="component" value="Unassembled WGS sequence"/>
</dbReference>
<keyword evidence="3" id="KW-1185">Reference proteome</keyword>
<evidence type="ECO:0000256" key="1">
    <source>
        <dbReference type="SAM" id="MobiDB-lite"/>
    </source>
</evidence>
<evidence type="ECO:0000313" key="3">
    <source>
        <dbReference type="Proteomes" id="UP001196413"/>
    </source>
</evidence>
<accession>A0AAD5WFG9</accession>
<reference evidence="2" key="1">
    <citation type="submission" date="2021-06" db="EMBL/GenBank/DDBJ databases">
        <title>Parelaphostrongylus tenuis whole genome reference sequence.</title>
        <authorList>
            <person name="Garwood T.J."/>
            <person name="Larsen P.A."/>
            <person name="Fountain-Jones N.M."/>
            <person name="Garbe J.R."/>
            <person name="Macchietto M.G."/>
            <person name="Kania S.A."/>
            <person name="Gerhold R.W."/>
            <person name="Richards J.E."/>
            <person name="Wolf T.M."/>
        </authorList>
    </citation>
    <scope>NUCLEOTIDE SEQUENCE</scope>
    <source>
        <strain evidence="2">MNPRO001-30</strain>
        <tissue evidence="2">Meninges</tissue>
    </source>
</reference>
<organism evidence="2 3">
    <name type="scientific">Parelaphostrongylus tenuis</name>
    <name type="common">Meningeal worm</name>
    <dbReference type="NCBI Taxonomy" id="148309"/>
    <lineage>
        <taxon>Eukaryota</taxon>
        <taxon>Metazoa</taxon>
        <taxon>Ecdysozoa</taxon>
        <taxon>Nematoda</taxon>
        <taxon>Chromadorea</taxon>
        <taxon>Rhabditida</taxon>
        <taxon>Rhabditina</taxon>
        <taxon>Rhabditomorpha</taxon>
        <taxon>Strongyloidea</taxon>
        <taxon>Metastrongylidae</taxon>
        <taxon>Parelaphostrongylus</taxon>
    </lineage>
</organism>
<feature type="region of interest" description="Disordered" evidence="1">
    <location>
        <begin position="31"/>
        <end position="65"/>
    </location>
</feature>
<proteinExistence type="predicted"/>
<evidence type="ECO:0000313" key="2">
    <source>
        <dbReference type="EMBL" id="KAJ1368181.1"/>
    </source>
</evidence>
<protein>
    <submittedName>
        <fullName evidence="2">Uncharacterized protein</fullName>
    </submittedName>
</protein>
<dbReference type="EMBL" id="JAHQIW010006103">
    <property type="protein sequence ID" value="KAJ1368181.1"/>
    <property type="molecule type" value="Genomic_DNA"/>
</dbReference>
<gene>
    <name evidence="2" type="ORF">KIN20_029259</name>
</gene>